<keyword evidence="3" id="KW-1185">Reference proteome</keyword>
<evidence type="ECO:0000313" key="3">
    <source>
        <dbReference type="Proteomes" id="UP000034680"/>
    </source>
</evidence>
<feature type="compositionally biased region" description="Basic and acidic residues" evidence="1">
    <location>
        <begin position="258"/>
        <end position="269"/>
    </location>
</feature>
<feature type="region of interest" description="Disordered" evidence="1">
    <location>
        <begin position="92"/>
        <end position="141"/>
    </location>
</feature>
<protein>
    <submittedName>
        <fullName evidence="2">Uncharacterized protein</fullName>
    </submittedName>
</protein>
<dbReference type="EMBL" id="LCUC01000876">
    <property type="protein sequence ID" value="KKY29361.1"/>
    <property type="molecule type" value="Genomic_DNA"/>
</dbReference>
<feature type="compositionally biased region" description="Polar residues" evidence="1">
    <location>
        <begin position="38"/>
        <end position="49"/>
    </location>
</feature>
<dbReference type="Proteomes" id="UP000034680">
    <property type="component" value="Unassembled WGS sequence"/>
</dbReference>
<organism evidence="2 3">
    <name type="scientific">Diaporthe ampelina</name>
    <dbReference type="NCBI Taxonomy" id="1214573"/>
    <lineage>
        <taxon>Eukaryota</taxon>
        <taxon>Fungi</taxon>
        <taxon>Dikarya</taxon>
        <taxon>Ascomycota</taxon>
        <taxon>Pezizomycotina</taxon>
        <taxon>Sordariomycetes</taxon>
        <taxon>Sordariomycetidae</taxon>
        <taxon>Diaporthales</taxon>
        <taxon>Diaporthaceae</taxon>
        <taxon>Diaporthe</taxon>
    </lineage>
</organism>
<dbReference type="OrthoDB" id="2590867at2759"/>
<feature type="region of interest" description="Disordered" evidence="1">
    <location>
        <begin position="169"/>
        <end position="193"/>
    </location>
</feature>
<evidence type="ECO:0000313" key="2">
    <source>
        <dbReference type="EMBL" id="KKY29361.1"/>
    </source>
</evidence>
<dbReference type="AlphaFoldDB" id="A0A0G2F550"/>
<gene>
    <name evidence="2" type="ORF">UCDDA912_g10716</name>
</gene>
<feature type="compositionally biased region" description="Basic and acidic residues" evidence="1">
    <location>
        <begin position="228"/>
        <end position="245"/>
    </location>
</feature>
<feature type="compositionally biased region" description="Basic and acidic residues" evidence="1">
    <location>
        <begin position="175"/>
        <end position="193"/>
    </location>
</feature>
<feature type="region of interest" description="Disordered" evidence="1">
    <location>
        <begin position="1"/>
        <end position="80"/>
    </location>
</feature>
<dbReference type="STRING" id="1214573.A0A0G2F550"/>
<accession>A0A0G2F550</accession>
<name>A0A0G2F550_9PEZI</name>
<reference evidence="2 3" key="1">
    <citation type="submission" date="2015-05" db="EMBL/GenBank/DDBJ databases">
        <title>Distinctive expansion of gene families associated with plant cell wall degradation and secondary metabolism in the genomes of grapevine trunk pathogens.</title>
        <authorList>
            <person name="Lawrence D.P."/>
            <person name="Travadon R."/>
            <person name="Rolshausen P.E."/>
            <person name="Baumgartner K."/>
        </authorList>
    </citation>
    <scope>NUCLEOTIDE SEQUENCE [LARGE SCALE GENOMIC DNA]</scope>
    <source>
        <strain evidence="2">DA912</strain>
    </source>
</reference>
<comment type="caution">
    <text evidence="2">The sequence shown here is derived from an EMBL/GenBank/DDBJ whole genome shotgun (WGS) entry which is preliminary data.</text>
</comment>
<feature type="compositionally biased region" description="Polar residues" evidence="1">
    <location>
        <begin position="64"/>
        <end position="77"/>
    </location>
</feature>
<evidence type="ECO:0000256" key="1">
    <source>
        <dbReference type="SAM" id="MobiDB-lite"/>
    </source>
</evidence>
<feature type="compositionally biased region" description="Basic residues" evidence="1">
    <location>
        <begin position="270"/>
        <end position="279"/>
    </location>
</feature>
<sequence>MVDTARNTEIGDPNGRIPTAQDTHNQLKAVQDQLAAAQRNSPSAASSYAAQGVPRTNMGDADTGASTSQRGHRNSNYAPGYEGAADAVRQKSYNADEHRPSVLAHEPVTPSTELPPDLGNNTTQPASSNQGPGMIPGPSIGQKAKVPFAKIHGAGEVLRGNLAAAADSFTGDTAKQTKDEAVKREPGPDPDRGLVQKVAGFFAWAHGAGEVIRGRTNASIAKVIGEQETQKFEEETARRGKREMINQEFEPTPPPLPPRERKMSKTTERKSKKREKSQN</sequence>
<feature type="region of interest" description="Disordered" evidence="1">
    <location>
        <begin position="228"/>
        <end position="279"/>
    </location>
</feature>
<reference evidence="2 3" key="2">
    <citation type="submission" date="2015-05" db="EMBL/GenBank/DDBJ databases">
        <authorList>
            <person name="Morales-Cruz A."/>
            <person name="Amrine K.C."/>
            <person name="Cantu D."/>
        </authorList>
    </citation>
    <scope>NUCLEOTIDE SEQUENCE [LARGE SCALE GENOMIC DNA]</scope>
    <source>
        <strain evidence="2">DA912</strain>
    </source>
</reference>
<feature type="compositionally biased region" description="Polar residues" evidence="1">
    <location>
        <begin position="119"/>
        <end position="131"/>
    </location>
</feature>
<proteinExistence type="predicted"/>